<evidence type="ECO:0000313" key="3">
    <source>
        <dbReference type="EMBL" id="MFC6012239.1"/>
    </source>
</evidence>
<organism evidence="3 4">
    <name type="scientific">Nocardia lasii</name>
    <dbReference type="NCBI Taxonomy" id="1616107"/>
    <lineage>
        <taxon>Bacteria</taxon>
        <taxon>Bacillati</taxon>
        <taxon>Actinomycetota</taxon>
        <taxon>Actinomycetes</taxon>
        <taxon>Mycobacteriales</taxon>
        <taxon>Nocardiaceae</taxon>
        <taxon>Nocardia</taxon>
    </lineage>
</organism>
<feature type="domain" description="HTH merR-type" evidence="2">
    <location>
        <begin position="131"/>
        <end position="198"/>
    </location>
</feature>
<comment type="caution">
    <text evidence="3">The sequence shown here is derived from an EMBL/GenBank/DDBJ whole genome shotgun (WGS) entry which is preliminary data.</text>
</comment>
<feature type="domain" description="HTH merR-type" evidence="2">
    <location>
        <begin position="10"/>
        <end position="50"/>
    </location>
</feature>
<dbReference type="PROSITE" id="PS00552">
    <property type="entry name" value="HTH_MERR_1"/>
    <property type="match status" value="1"/>
</dbReference>
<dbReference type="Gene3D" id="1.10.1660.10">
    <property type="match status" value="2"/>
</dbReference>
<dbReference type="SUPFAM" id="SSF46955">
    <property type="entry name" value="Putative DNA-binding domain"/>
    <property type="match status" value="2"/>
</dbReference>
<dbReference type="InterPro" id="IPR009061">
    <property type="entry name" value="DNA-bd_dom_put_sf"/>
</dbReference>
<dbReference type="PANTHER" id="PTHR30204:SF93">
    <property type="entry name" value="HTH MERR-TYPE DOMAIN-CONTAINING PROTEIN"/>
    <property type="match status" value="1"/>
</dbReference>
<gene>
    <name evidence="3" type="ORF">ACFP3H_14360</name>
</gene>
<dbReference type="InterPro" id="IPR047057">
    <property type="entry name" value="MerR_fam"/>
</dbReference>
<dbReference type="Proteomes" id="UP001596223">
    <property type="component" value="Unassembled WGS sequence"/>
</dbReference>
<name>A0ABW1JS24_9NOCA</name>
<dbReference type="SMART" id="SM00422">
    <property type="entry name" value="HTH_MERR"/>
    <property type="match status" value="2"/>
</dbReference>
<dbReference type="GO" id="GO:0003677">
    <property type="term" value="F:DNA binding"/>
    <property type="evidence" value="ECO:0007669"/>
    <property type="project" value="UniProtKB-KW"/>
</dbReference>
<keyword evidence="1 3" id="KW-0238">DNA-binding</keyword>
<dbReference type="PANTHER" id="PTHR30204">
    <property type="entry name" value="REDOX-CYCLING DRUG-SENSING TRANSCRIPTIONAL ACTIVATOR SOXR"/>
    <property type="match status" value="1"/>
</dbReference>
<dbReference type="CDD" id="cd04773">
    <property type="entry name" value="HTH_TioE_rpt2"/>
    <property type="match status" value="1"/>
</dbReference>
<dbReference type="PROSITE" id="PS50937">
    <property type="entry name" value="HTH_MERR_2"/>
    <property type="match status" value="2"/>
</dbReference>
<accession>A0ABW1JS24</accession>
<dbReference type="EMBL" id="JBHSQN010000009">
    <property type="protein sequence ID" value="MFC6012239.1"/>
    <property type="molecule type" value="Genomic_DNA"/>
</dbReference>
<keyword evidence="4" id="KW-1185">Reference proteome</keyword>
<dbReference type="RefSeq" id="WP_378605424.1">
    <property type="nucleotide sequence ID" value="NZ_JBHSQN010000009.1"/>
</dbReference>
<proteinExistence type="predicted"/>
<reference evidence="4" key="1">
    <citation type="journal article" date="2019" name="Int. J. Syst. Evol. Microbiol.">
        <title>The Global Catalogue of Microorganisms (GCM) 10K type strain sequencing project: providing services to taxonomists for standard genome sequencing and annotation.</title>
        <authorList>
            <consortium name="The Broad Institute Genomics Platform"/>
            <consortium name="The Broad Institute Genome Sequencing Center for Infectious Disease"/>
            <person name="Wu L."/>
            <person name="Ma J."/>
        </authorList>
    </citation>
    <scope>NUCLEOTIDE SEQUENCE [LARGE SCALE GENOMIC DNA]</scope>
    <source>
        <strain evidence="4">CCUG 36956</strain>
    </source>
</reference>
<evidence type="ECO:0000313" key="4">
    <source>
        <dbReference type="Proteomes" id="UP001596223"/>
    </source>
</evidence>
<dbReference type="CDD" id="cd04772">
    <property type="entry name" value="HTH_TioE_rpt1"/>
    <property type="match status" value="1"/>
</dbReference>
<evidence type="ECO:0000256" key="1">
    <source>
        <dbReference type="ARBA" id="ARBA00023125"/>
    </source>
</evidence>
<protein>
    <submittedName>
        <fullName evidence="3">MerR family DNA-binding transcriptional regulator</fullName>
    </submittedName>
</protein>
<dbReference type="Pfam" id="PF00376">
    <property type="entry name" value="MerR"/>
    <property type="match status" value="1"/>
</dbReference>
<sequence>MRKSLKPAKTLRPADLAREHGISTQAVRNYEYDGFLPPAERTPAGYRVYTALHAAALRTYRTLVPAYGHTAAGEIMRALHADDLDTALTLIDRAHTQLLRDRDTLTSVRRAVDQLVTESPPATPFSASTRTIGELARHLRVTPATLRTWEAAGILSPTRDPATGYRHYDPTDLRDAELAHILRRGHHRLTHIAAVIAQIRDAGSTRALASALDTWQSTLTAQGVAMLDAAAALSDYTAAYPASLERPCPISSESIT</sequence>
<dbReference type="Pfam" id="PF13411">
    <property type="entry name" value="MerR_1"/>
    <property type="match status" value="1"/>
</dbReference>
<evidence type="ECO:0000259" key="2">
    <source>
        <dbReference type="PROSITE" id="PS50937"/>
    </source>
</evidence>
<dbReference type="InterPro" id="IPR000551">
    <property type="entry name" value="MerR-type_HTH_dom"/>
</dbReference>